<gene>
    <name evidence="1" type="ORF">EXZ61_15620</name>
</gene>
<keyword evidence="2" id="KW-1185">Reference proteome</keyword>
<accession>A0A515ES49</accession>
<evidence type="ECO:0000313" key="1">
    <source>
        <dbReference type="EMBL" id="QDL55485.1"/>
    </source>
</evidence>
<dbReference type="Proteomes" id="UP000317365">
    <property type="component" value="Chromosome"/>
</dbReference>
<dbReference type="AlphaFoldDB" id="A0A515ES49"/>
<dbReference type="KEGG" id="rhg:EXZ61_15620"/>
<protein>
    <recommendedName>
        <fullName evidence="3">STAS/SEC14 domain-containing protein</fullName>
    </recommendedName>
</protein>
<evidence type="ECO:0000313" key="2">
    <source>
        <dbReference type="Proteomes" id="UP000317365"/>
    </source>
</evidence>
<dbReference type="RefSeq" id="WP_142812642.1">
    <property type="nucleotide sequence ID" value="NZ_CP036282.1"/>
</dbReference>
<organism evidence="1 2">
    <name type="scientific">Rhodoferax aquaticus</name>
    <dbReference type="NCBI Taxonomy" id="2527691"/>
    <lineage>
        <taxon>Bacteria</taxon>
        <taxon>Pseudomonadati</taxon>
        <taxon>Pseudomonadota</taxon>
        <taxon>Betaproteobacteria</taxon>
        <taxon>Burkholderiales</taxon>
        <taxon>Comamonadaceae</taxon>
        <taxon>Rhodoferax</taxon>
    </lineage>
</organism>
<name>A0A515ES49_9BURK</name>
<evidence type="ECO:0008006" key="3">
    <source>
        <dbReference type="Google" id="ProtNLM"/>
    </source>
</evidence>
<reference evidence="2" key="2">
    <citation type="journal article" date="2020" name="Int. J. Syst. Evol. Microbiol.">
        <title>Genomic insights into a novel species Rhodoferax aquaticus sp. nov., isolated from freshwater.</title>
        <authorList>
            <person name="Li T."/>
            <person name="Zhuo Y."/>
            <person name="Jin C.Z."/>
            <person name="Wu X."/>
            <person name="Ko S.R."/>
            <person name="Jin F.J."/>
            <person name="Ahn C.Y."/>
            <person name="Oh H.M."/>
            <person name="Lee H.G."/>
            <person name="Jin L."/>
        </authorList>
    </citation>
    <scope>NUCLEOTIDE SEQUENCE [LARGE SCALE GENOMIC DNA]</scope>
    <source>
        <strain evidence="2">Gr-4</strain>
    </source>
</reference>
<dbReference type="EMBL" id="CP036282">
    <property type="protein sequence ID" value="QDL55485.1"/>
    <property type="molecule type" value="Genomic_DNA"/>
</dbReference>
<proteinExistence type="predicted"/>
<sequence>MPSSPFNIHGKYTVETMGPVLVCNVTGPWNIEMVQEWVAAMLPFSQQLSQYPKVGAIVTYHQSILTTPEAMALMQQVMANAAANKNYGAYALVADAHVEGRSLVEPIFTRIFEGHCAYRFFYTFDEAKTWIESEIKHP</sequence>
<reference evidence="2" key="1">
    <citation type="submission" date="2019-02" db="EMBL/GenBank/DDBJ databases">
        <title>Complete genome sequence of Rhodoferax sp. Gr-4.</title>
        <authorList>
            <person name="Jin L."/>
        </authorList>
    </citation>
    <scope>NUCLEOTIDE SEQUENCE [LARGE SCALE GENOMIC DNA]</scope>
    <source>
        <strain evidence="2">Gr-4</strain>
    </source>
</reference>